<proteinExistence type="inferred from homology"/>
<dbReference type="Gene3D" id="1.10.1740.10">
    <property type="match status" value="1"/>
</dbReference>
<evidence type="ECO:0000256" key="3">
    <source>
        <dbReference type="ARBA" id="ARBA00023082"/>
    </source>
</evidence>
<dbReference type="Pfam" id="PF04542">
    <property type="entry name" value="Sigma70_r2"/>
    <property type="match status" value="1"/>
</dbReference>
<dbReference type="CDD" id="cd06171">
    <property type="entry name" value="Sigma70_r4"/>
    <property type="match status" value="1"/>
</dbReference>
<feature type="domain" description="RNA polymerase sigma-70 region 2" evidence="6">
    <location>
        <begin position="14"/>
        <end position="80"/>
    </location>
</feature>
<dbReference type="InterPro" id="IPR007627">
    <property type="entry name" value="RNA_pol_sigma70_r2"/>
</dbReference>
<keyword evidence="3" id="KW-0731">Sigma factor</keyword>
<dbReference type="InterPro" id="IPR007630">
    <property type="entry name" value="RNA_pol_sigma70_r4"/>
</dbReference>
<comment type="caution">
    <text evidence="8">The sequence shown here is derived from an EMBL/GenBank/DDBJ whole genome shotgun (WGS) entry which is preliminary data.</text>
</comment>
<dbReference type="InterPro" id="IPR013324">
    <property type="entry name" value="RNA_pol_sigma_r3/r4-like"/>
</dbReference>
<dbReference type="Proteomes" id="UP001224359">
    <property type="component" value="Unassembled WGS sequence"/>
</dbReference>
<evidence type="ECO:0000313" key="8">
    <source>
        <dbReference type="EMBL" id="MDQ0159935.1"/>
    </source>
</evidence>
<dbReference type="InterPro" id="IPR013325">
    <property type="entry name" value="RNA_pol_sigma_r2"/>
</dbReference>
<keyword evidence="2" id="KW-0805">Transcription regulation</keyword>
<organism evidence="8 9">
    <name type="scientific">Alkalibacillus salilacus</name>
    <dbReference type="NCBI Taxonomy" id="284582"/>
    <lineage>
        <taxon>Bacteria</taxon>
        <taxon>Bacillati</taxon>
        <taxon>Bacillota</taxon>
        <taxon>Bacilli</taxon>
        <taxon>Bacillales</taxon>
        <taxon>Bacillaceae</taxon>
        <taxon>Alkalibacillus</taxon>
    </lineage>
</organism>
<keyword evidence="5" id="KW-0804">Transcription</keyword>
<dbReference type="Pfam" id="PF04545">
    <property type="entry name" value="Sigma70_r4"/>
    <property type="match status" value="1"/>
</dbReference>
<gene>
    <name evidence="8" type="ORF">J2S77_001922</name>
</gene>
<dbReference type="SUPFAM" id="SSF88946">
    <property type="entry name" value="Sigma2 domain of RNA polymerase sigma factors"/>
    <property type="match status" value="1"/>
</dbReference>
<name>A0ABT9VGF5_9BACI</name>
<dbReference type="PANTHER" id="PTHR43133">
    <property type="entry name" value="RNA POLYMERASE ECF-TYPE SIGMA FACTO"/>
    <property type="match status" value="1"/>
</dbReference>
<keyword evidence="4" id="KW-0238">DNA-binding</keyword>
<accession>A0ABT9VGF5</accession>
<dbReference type="InterPro" id="IPR039425">
    <property type="entry name" value="RNA_pol_sigma-70-like"/>
</dbReference>
<evidence type="ECO:0000256" key="2">
    <source>
        <dbReference type="ARBA" id="ARBA00023015"/>
    </source>
</evidence>
<evidence type="ECO:0000259" key="6">
    <source>
        <dbReference type="Pfam" id="PF04542"/>
    </source>
</evidence>
<evidence type="ECO:0000259" key="7">
    <source>
        <dbReference type="Pfam" id="PF04545"/>
    </source>
</evidence>
<dbReference type="InterPro" id="IPR014284">
    <property type="entry name" value="RNA_pol_sigma-70_dom"/>
</dbReference>
<protein>
    <submittedName>
        <fullName evidence="8">RNA polymerase sigma-70 factor (ECF subfamily)</fullName>
    </submittedName>
</protein>
<sequence length="167" mass="19873">MSDRTEDEYFIAVVQAYRQDLYRTAYAFLKSEEAALEALQEVTYRAYKKRKQIRQSNYTKTWLIRVMINYCQDVLRKQTRKPTMAYYDELTDGAEDFSETLLLDWAIQDLSEDEQTLIFLKYFHGYTYEELANHYRVAPGTLKSRVHVCLDKLRELLNEKKGGRHDG</sequence>
<dbReference type="SUPFAM" id="SSF88659">
    <property type="entry name" value="Sigma3 and sigma4 domains of RNA polymerase sigma factors"/>
    <property type="match status" value="1"/>
</dbReference>
<feature type="domain" description="RNA polymerase sigma-70 region 4" evidence="7">
    <location>
        <begin position="106"/>
        <end position="155"/>
    </location>
</feature>
<evidence type="ECO:0000313" key="9">
    <source>
        <dbReference type="Proteomes" id="UP001224359"/>
    </source>
</evidence>
<reference evidence="8 9" key="1">
    <citation type="submission" date="2023-07" db="EMBL/GenBank/DDBJ databases">
        <title>Genomic Encyclopedia of Type Strains, Phase IV (KMG-IV): sequencing the most valuable type-strain genomes for metagenomic binning, comparative biology and taxonomic classification.</title>
        <authorList>
            <person name="Goeker M."/>
        </authorList>
    </citation>
    <scope>NUCLEOTIDE SEQUENCE [LARGE SCALE GENOMIC DNA]</scope>
    <source>
        <strain evidence="8 9">DSM 16460</strain>
    </source>
</reference>
<evidence type="ECO:0000256" key="4">
    <source>
        <dbReference type="ARBA" id="ARBA00023125"/>
    </source>
</evidence>
<dbReference type="PANTHER" id="PTHR43133:SF51">
    <property type="entry name" value="RNA POLYMERASE SIGMA FACTOR"/>
    <property type="match status" value="1"/>
</dbReference>
<evidence type="ECO:0000256" key="1">
    <source>
        <dbReference type="ARBA" id="ARBA00010641"/>
    </source>
</evidence>
<dbReference type="InterPro" id="IPR036388">
    <property type="entry name" value="WH-like_DNA-bd_sf"/>
</dbReference>
<dbReference type="Gene3D" id="1.10.10.10">
    <property type="entry name" value="Winged helix-like DNA-binding domain superfamily/Winged helix DNA-binding domain"/>
    <property type="match status" value="1"/>
</dbReference>
<dbReference type="RefSeq" id="WP_306976788.1">
    <property type="nucleotide sequence ID" value="NZ_JAUSTQ010000007.1"/>
</dbReference>
<dbReference type="EMBL" id="JAUSTQ010000007">
    <property type="protein sequence ID" value="MDQ0159935.1"/>
    <property type="molecule type" value="Genomic_DNA"/>
</dbReference>
<evidence type="ECO:0000256" key="5">
    <source>
        <dbReference type="ARBA" id="ARBA00023163"/>
    </source>
</evidence>
<keyword evidence="9" id="KW-1185">Reference proteome</keyword>
<dbReference type="NCBIfam" id="TIGR02937">
    <property type="entry name" value="sigma70-ECF"/>
    <property type="match status" value="1"/>
</dbReference>
<comment type="similarity">
    <text evidence="1">Belongs to the sigma-70 factor family. ECF subfamily.</text>
</comment>